<gene>
    <name evidence="1" type="ORF">MUU47_10985</name>
</gene>
<accession>A0ABT2E174</accession>
<reference evidence="1 2" key="1">
    <citation type="submission" date="2022-04" db="EMBL/GenBank/DDBJ databases">
        <title>Proposal of a three novel species of Scandinavium, Scandinavium hiltneri, Scandinavium manionii, Scandinavium tedordense.</title>
        <authorList>
            <person name="Maddock D.W."/>
            <person name="Brady C.L."/>
            <person name="Denman S."/>
            <person name="Arnold D."/>
        </authorList>
    </citation>
    <scope>NUCLEOTIDE SEQUENCE [LARGE SCALE GENOMIC DNA]</scope>
    <source>
        <strain evidence="1 2">H11S7</strain>
    </source>
</reference>
<comment type="caution">
    <text evidence="1">The sequence shown here is derived from an EMBL/GenBank/DDBJ whole genome shotgun (WGS) entry which is preliminary data.</text>
</comment>
<evidence type="ECO:0000313" key="1">
    <source>
        <dbReference type="EMBL" id="MCS2161633.1"/>
    </source>
</evidence>
<dbReference type="RefSeq" id="WP_258988239.1">
    <property type="nucleotide sequence ID" value="NZ_JALIGE010000073.1"/>
</dbReference>
<keyword evidence="2" id="KW-1185">Reference proteome</keyword>
<dbReference type="EMBL" id="JALIGE010000073">
    <property type="protein sequence ID" value="MCS2161633.1"/>
    <property type="molecule type" value="Genomic_DNA"/>
</dbReference>
<sequence>MLSFRNHNFGESFISRSRELRARSVNNKMVQGGTFWFNNFVTTHSTLCSFALLIPGLKFGDSISDFTELANNNYRALQVAAQRLTDQEILFFDHFTRSDFYAAHATNSKAVINDNNDLVLFSRKKLIEDKIIFPTGNTSSDDIVGLANDDNVFFSLEVGAPPQKSPAEGIGSRFGNTIYKIPYKNPAFEHSSLVLFDQLEMVVPECHLNGISIEAKRILNSRNYTMRSICFYGRKSIPALALSIILAARLLPEDDRNILLKIQSQREINNLLRYVFRIEIRVPRLFGVNFGEYFRFNFGR</sequence>
<protein>
    <submittedName>
        <fullName evidence="1">Uncharacterized protein</fullName>
    </submittedName>
</protein>
<organism evidence="1 2">
    <name type="scientific">Scandinavium hiltneri</name>
    <dbReference type="NCBI Taxonomy" id="2926519"/>
    <lineage>
        <taxon>Bacteria</taxon>
        <taxon>Pseudomonadati</taxon>
        <taxon>Pseudomonadota</taxon>
        <taxon>Gammaproteobacteria</taxon>
        <taxon>Enterobacterales</taxon>
        <taxon>Enterobacteriaceae</taxon>
        <taxon>Scandinavium</taxon>
    </lineage>
</organism>
<proteinExistence type="predicted"/>
<name>A0ABT2E174_9ENTR</name>
<dbReference type="Proteomes" id="UP001205357">
    <property type="component" value="Unassembled WGS sequence"/>
</dbReference>
<evidence type="ECO:0000313" key="2">
    <source>
        <dbReference type="Proteomes" id="UP001205357"/>
    </source>
</evidence>